<keyword evidence="1" id="KW-0433">Leucine-rich repeat</keyword>
<dbReference type="SMART" id="SM00369">
    <property type="entry name" value="LRR_TYP"/>
    <property type="match status" value="4"/>
</dbReference>
<dbReference type="PANTHER" id="PTHR48051">
    <property type="match status" value="1"/>
</dbReference>
<reference evidence="3" key="1">
    <citation type="submission" date="2021-04" db="EMBL/GenBank/DDBJ databases">
        <authorList>
            <consortium name="Wellcome Sanger Institute Data Sharing"/>
        </authorList>
    </citation>
    <scope>NUCLEOTIDE SEQUENCE [LARGE SCALE GENOMIC DNA]</scope>
</reference>
<dbReference type="InterPro" id="IPR032675">
    <property type="entry name" value="LRR_dom_sf"/>
</dbReference>
<dbReference type="Gene3D" id="3.80.10.10">
    <property type="entry name" value="Ribonuclease Inhibitor"/>
    <property type="match status" value="1"/>
</dbReference>
<dbReference type="InterPro" id="IPR001611">
    <property type="entry name" value="Leu-rich_rpt"/>
</dbReference>
<accession>A0A665WL05</accession>
<keyword evidence="2" id="KW-0677">Repeat</keyword>
<protein>
    <submittedName>
        <fullName evidence="3">Uncharacterized protein</fullName>
    </submittedName>
</protein>
<dbReference type="SUPFAM" id="SSF52058">
    <property type="entry name" value="L domain-like"/>
    <property type="match status" value="1"/>
</dbReference>
<dbReference type="SMART" id="SM00364">
    <property type="entry name" value="LRR_BAC"/>
    <property type="match status" value="4"/>
</dbReference>
<reference evidence="3" key="3">
    <citation type="submission" date="2025-09" db="UniProtKB">
        <authorList>
            <consortium name="Ensembl"/>
        </authorList>
    </citation>
    <scope>IDENTIFICATION</scope>
</reference>
<dbReference type="Pfam" id="PF13855">
    <property type="entry name" value="LRR_8"/>
    <property type="match status" value="1"/>
</dbReference>
<dbReference type="AlphaFoldDB" id="A0A665WL05"/>
<dbReference type="PROSITE" id="PS51450">
    <property type="entry name" value="LRR"/>
    <property type="match status" value="2"/>
</dbReference>
<dbReference type="PANTHER" id="PTHR48051:SF1">
    <property type="entry name" value="RAS SUPPRESSOR PROTEIN 1"/>
    <property type="match status" value="1"/>
</dbReference>
<organism evidence="3 4">
    <name type="scientific">Echeneis naucrates</name>
    <name type="common">Live sharksucker</name>
    <dbReference type="NCBI Taxonomy" id="173247"/>
    <lineage>
        <taxon>Eukaryota</taxon>
        <taxon>Metazoa</taxon>
        <taxon>Chordata</taxon>
        <taxon>Craniata</taxon>
        <taxon>Vertebrata</taxon>
        <taxon>Euteleostomi</taxon>
        <taxon>Actinopterygii</taxon>
        <taxon>Neopterygii</taxon>
        <taxon>Teleostei</taxon>
        <taxon>Neoteleostei</taxon>
        <taxon>Acanthomorphata</taxon>
        <taxon>Carangaria</taxon>
        <taxon>Carangiformes</taxon>
        <taxon>Echeneidae</taxon>
        <taxon>Echeneis</taxon>
    </lineage>
</organism>
<dbReference type="PRINTS" id="PR00019">
    <property type="entry name" value="LEURICHRPT"/>
</dbReference>
<sequence length="203" mass="22316">MTTVDADGCSRLQLVALPHLPPALFTLSHLQILKLELITDASVGVLRGLELLDLSNNHLQTLPPALFTLLRLRRLLLACNLLEKLPAEIKALQLLAELDLSGNRLESLPPELFSRCLELRTLNVAHNSLSALPSGISILNQLCRLDLRSNSLEELPVELGCCSGLRGGGLLVEDWLFLSLPSHVRAFLIFCQTSLFINIFGIL</sequence>
<dbReference type="GO" id="GO:0005737">
    <property type="term" value="C:cytoplasm"/>
    <property type="evidence" value="ECO:0007669"/>
    <property type="project" value="TreeGrafter"/>
</dbReference>
<evidence type="ECO:0000256" key="2">
    <source>
        <dbReference type="ARBA" id="ARBA00022737"/>
    </source>
</evidence>
<dbReference type="Pfam" id="PF00560">
    <property type="entry name" value="LRR_1"/>
    <property type="match status" value="1"/>
</dbReference>
<evidence type="ECO:0000313" key="3">
    <source>
        <dbReference type="Ensembl" id="ENSENLP00000044390.1"/>
    </source>
</evidence>
<evidence type="ECO:0000313" key="4">
    <source>
        <dbReference type="Proteomes" id="UP000472264"/>
    </source>
</evidence>
<dbReference type="InParanoid" id="A0A665WL05"/>
<reference evidence="3" key="2">
    <citation type="submission" date="2025-08" db="UniProtKB">
        <authorList>
            <consortium name="Ensembl"/>
        </authorList>
    </citation>
    <scope>IDENTIFICATION</scope>
</reference>
<dbReference type="Proteomes" id="UP000472264">
    <property type="component" value="Chromosome 8"/>
</dbReference>
<dbReference type="Ensembl" id="ENSENLT00000045497.1">
    <property type="protein sequence ID" value="ENSENLP00000044390.1"/>
    <property type="gene ID" value="ENSENLG00000018916.1"/>
</dbReference>
<dbReference type="InterPro" id="IPR003591">
    <property type="entry name" value="Leu-rich_rpt_typical-subtyp"/>
</dbReference>
<keyword evidence="4" id="KW-1185">Reference proteome</keyword>
<name>A0A665WL05_ECHNA</name>
<dbReference type="InterPro" id="IPR050216">
    <property type="entry name" value="LRR_domain-containing"/>
</dbReference>
<proteinExistence type="predicted"/>
<evidence type="ECO:0000256" key="1">
    <source>
        <dbReference type="ARBA" id="ARBA00022614"/>
    </source>
</evidence>